<organism evidence="2 3">
    <name type="scientific">Agathobacter rectalis</name>
    <dbReference type="NCBI Taxonomy" id="39491"/>
    <lineage>
        <taxon>Bacteria</taxon>
        <taxon>Bacillati</taxon>
        <taxon>Bacillota</taxon>
        <taxon>Clostridia</taxon>
        <taxon>Lachnospirales</taxon>
        <taxon>Lachnospiraceae</taxon>
        <taxon>Agathobacter</taxon>
    </lineage>
</organism>
<comment type="caution">
    <text evidence="2">The sequence shown here is derived from an EMBL/GenBank/DDBJ whole genome shotgun (WGS) entry which is preliminary data.</text>
</comment>
<dbReference type="EMBL" id="JAQLYE010000063">
    <property type="protein sequence ID" value="MDB8019430.1"/>
    <property type="molecule type" value="Genomic_DNA"/>
</dbReference>
<reference evidence="2" key="1">
    <citation type="submission" date="2023-01" db="EMBL/GenBank/DDBJ databases">
        <title>Human gut microbiome strain richness.</title>
        <authorList>
            <person name="Chen-Liaw A."/>
        </authorList>
    </citation>
    <scope>NUCLEOTIDE SEQUENCE</scope>
    <source>
        <strain evidence="2">1001283st1_D2_1001283B150209_150212</strain>
    </source>
</reference>
<feature type="coiled-coil region" evidence="1">
    <location>
        <begin position="40"/>
        <end position="70"/>
    </location>
</feature>
<evidence type="ECO:0000256" key="1">
    <source>
        <dbReference type="SAM" id="Coils"/>
    </source>
</evidence>
<protein>
    <submittedName>
        <fullName evidence="2">Uncharacterized protein</fullName>
    </submittedName>
</protein>
<name>A0AAP3Q5B8_9FIRM</name>
<dbReference type="AlphaFoldDB" id="A0AAP3Q5B8"/>
<gene>
    <name evidence="2" type="ORF">PNE45_15605</name>
</gene>
<sequence length="152" mass="18124">MQNVFLFLSVGLVAINLILMEFMQNTIEKEERIKIAVLTEQNQKNRIANYQDREEIYERQRRKMHDYKNQLSTIQTLIKNGHTDEALSFTQWSSCKEMVFVCVIWSFDDMGLGEQVILSDKGNRETEQIINIGKVIIFWNRDGRMFYVKDYR</sequence>
<dbReference type="Proteomes" id="UP001212823">
    <property type="component" value="Unassembled WGS sequence"/>
</dbReference>
<evidence type="ECO:0000313" key="3">
    <source>
        <dbReference type="Proteomes" id="UP001212823"/>
    </source>
</evidence>
<evidence type="ECO:0000313" key="2">
    <source>
        <dbReference type="EMBL" id="MDB8019430.1"/>
    </source>
</evidence>
<proteinExistence type="predicted"/>
<dbReference type="RefSeq" id="WP_287557712.1">
    <property type="nucleotide sequence ID" value="NZ_JADNCL010000023.1"/>
</dbReference>
<keyword evidence="1" id="KW-0175">Coiled coil</keyword>
<accession>A0AAP3Q5B8</accession>